<dbReference type="OrthoDB" id="8091460at2"/>
<evidence type="ECO:0000313" key="2">
    <source>
        <dbReference type="Proteomes" id="UP000216442"/>
    </source>
</evidence>
<accession>A0A271LJW2</accession>
<dbReference type="RefSeq" id="WP_095493474.1">
    <property type="nucleotide sequence ID" value="NZ_NPKJ01000048.1"/>
</dbReference>
<comment type="caution">
    <text evidence="1">The sequence shown here is derived from an EMBL/GenBank/DDBJ whole genome shotgun (WGS) entry which is preliminary data.</text>
</comment>
<name>A0A271LJW2_9HYPH</name>
<dbReference type="EMBL" id="NPKJ01000048">
    <property type="protein sequence ID" value="PAQ08432.1"/>
    <property type="molecule type" value="Genomic_DNA"/>
</dbReference>
<keyword evidence="2" id="KW-1185">Reference proteome</keyword>
<protein>
    <submittedName>
        <fullName evidence="1">Uncharacterized protein</fullName>
    </submittedName>
</protein>
<proteinExistence type="predicted"/>
<evidence type="ECO:0000313" key="1">
    <source>
        <dbReference type="EMBL" id="PAQ08432.1"/>
    </source>
</evidence>
<organism evidence="1 2">
    <name type="scientific">Mesorhizobium temperatum</name>
    <dbReference type="NCBI Taxonomy" id="241416"/>
    <lineage>
        <taxon>Bacteria</taxon>
        <taxon>Pseudomonadati</taxon>
        <taxon>Pseudomonadota</taxon>
        <taxon>Alphaproteobacteria</taxon>
        <taxon>Hyphomicrobiales</taxon>
        <taxon>Phyllobacteriaceae</taxon>
        <taxon>Mesorhizobium</taxon>
    </lineage>
</organism>
<reference evidence="1 2" key="1">
    <citation type="submission" date="2017-08" db="EMBL/GenBank/DDBJ databases">
        <title>Mesorhizobium wenxinae sp. nov., a novel rhizobial species isolated from root nodules of chickpea (Cicer arietinum L.).</title>
        <authorList>
            <person name="Zhang J."/>
        </authorList>
    </citation>
    <scope>NUCLEOTIDE SEQUENCE [LARGE SCALE GENOMIC DNA]</scope>
    <source>
        <strain evidence="1 2">SDW018</strain>
    </source>
</reference>
<dbReference type="Proteomes" id="UP000216442">
    <property type="component" value="Unassembled WGS sequence"/>
</dbReference>
<sequence>MSIVQRVGPVLDQAIAAILNRVDRADTVSVKAALNHVRQSAPDLTACDDHLTEAIVEVAAALGLFVAFDNREEPVIKARAR</sequence>
<dbReference type="AlphaFoldDB" id="A0A271LJW2"/>
<gene>
    <name evidence="1" type="ORF">CIT26_15895</name>
</gene>